<accession>A0A6P1QVN6</accession>
<evidence type="ECO:0008006" key="3">
    <source>
        <dbReference type="Google" id="ProtNLM"/>
    </source>
</evidence>
<keyword evidence="2" id="KW-1185">Reference proteome</keyword>
<dbReference type="Proteomes" id="UP000464318">
    <property type="component" value="Chromosome"/>
</dbReference>
<dbReference type="AlphaFoldDB" id="A0A6P1QVN6"/>
<proteinExistence type="predicted"/>
<sequence>MSCFPKQYINFNLDLNFPSYNSLQHAGNWLYIDIDGSGTKGVIIYNKGTEFKIYDRNAPHLCPDENTTLEVIRDSSGFNKIHCKKDNSEWLLETGEPLKNTQVPPKTYRYTFENNILTVYN</sequence>
<name>A0A6P1QVN6_9FLAO</name>
<dbReference type="KEGG" id="bcad:DBX24_00155"/>
<protein>
    <recommendedName>
        <fullName evidence="3">Rieske domain-containing protein</fullName>
    </recommendedName>
</protein>
<gene>
    <name evidence="1" type="ORF">DBX24_00155</name>
</gene>
<dbReference type="OrthoDB" id="1272144at2"/>
<reference evidence="1 2" key="1">
    <citation type="submission" date="2018-04" db="EMBL/GenBank/DDBJ databases">
        <title>Characteristic and Complete Genome Sequencing of A Novel Member of Infective Endocarditis Causative Bacteria: Bergeyella cardium QL-PH.</title>
        <authorList>
            <person name="Pan H."/>
            <person name="Sun E."/>
            <person name="Zhang Y."/>
        </authorList>
    </citation>
    <scope>NUCLEOTIDE SEQUENCE [LARGE SCALE GENOMIC DNA]</scope>
    <source>
        <strain evidence="1 2">HPQL</strain>
    </source>
</reference>
<organism evidence="1 2">
    <name type="scientific">Bergeyella cardium</name>
    <dbReference type="NCBI Taxonomy" id="1585976"/>
    <lineage>
        <taxon>Bacteria</taxon>
        <taxon>Pseudomonadati</taxon>
        <taxon>Bacteroidota</taxon>
        <taxon>Flavobacteriia</taxon>
        <taxon>Flavobacteriales</taxon>
        <taxon>Weeksellaceae</taxon>
        <taxon>Bergeyella</taxon>
    </lineage>
</organism>
<evidence type="ECO:0000313" key="1">
    <source>
        <dbReference type="EMBL" id="QHN66066.1"/>
    </source>
</evidence>
<dbReference type="EMBL" id="CP029149">
    <property type="protein sequence ID" value="QHN66066.1"/>
    <property type="molecule type" value="Genomic_DNA"/>
</dbReference>
<evidence type="ECO:0000313" key="2">
    <source>
        <dbReference type="Proteomes" id="UP000464318"/>
    </source>
</evidence>